<feature type="transmembrane region" description="Helical" evidence="1">
    <location>
        <begin position="20"/>
        <end position="41"/>
    </location>
</feature>
<feature type="transmembrane region" description="Helical" evidence="1">
    <location>
        <begin position="48"/>
        <end position="70"/>
    </location>
</feature>
<dbReference type="AlphaFoldDB" id="A0A7J4XL73"/>
<gene>
    <name evidence="2" type="ORF">F3F73_07280</name>
</gene>
<keyword evidence="1" id="KW-0812">Transmembrane</keyword>
<evidence type="ECO:0000313" key="3">
    <source>
        <dbReference type="Proteomes" id="UP000422221"/>
    </source>
</evidence>
<dbReference type="Proteomes" id="UP000422221">
    <property type="component" value="Unassembled WGS sequence"/>
</dbReference>
<proteinExistence type="predicted"/>
<accession>A0A7J4XL73</accession>
<name>A0A7J4XL73_9BACE</name>
<protein>
    <submittedName>
        <fullName evidence="2">Uncharacterized protein</fullName>
    </submittedName>
</protein>
<keyword evidence="1" id="KW-1133">Transmembrane helix</keyword>
<keyword evidence="1" id="KW-0472">Membrane</keyword>
<comment type="caution">
    <text evidence="2">The sequence shown here is derived from an EMBL/GenBank/DDBJ whole genome shotgun (WGS) entry which is preliminary data.</text>
</comment>
<evidence type="ECO:0000313" key="2">
    <source>
        <dbReference type="EMBL" id="KAA3767518.1"/>
    </source>
</evidence>
<sequence length="105" mass="12432">MTLFKYIKVRDILEYEFKVLIHFSLSLFVFLEMIAVFCFALNIDFHVISIFFSTVFGFLVIGFATYDIYIGTTAYFIHQQSFQIILSCTFLCKFEEPIFVFLLRS</sequence>
<reference evidence="2 3" key="1">
    <citation type="journal article" date="2019" name="Nat. Med.">
        <title>A library of human gut bacterial isolates paired with longitudinal multiomics data enables mechanistic microbiome research.</title>
        <authorList>
            <person name="Poyet M."/>
            <person name="Groussin M."/>
            <person name="Gibbons S.M."/>
            <person name="Avila-Pacheco J."/>
            <person name="Jiang X."/>
            <person name="Kearney S.M."/>
            <person name="Perrotta A.R."/>
            <person name="Berdy B."/>
            <person name="Zhao S."/>
            <person name="Lieberman T.D."/>
            <person name="Swanson P.K."/>
            <person name="Smith M."/>
            <person name="Roesemann S."/>
            <person name="Alexander J.E."/>
            <person name="Rich S.A."/>
            <person name="Livny J."/>
            <person name="Vlamakis H."/>
            <person name="Clish C."/>
            <person name="Bullock K."/>
            <person name="Deik A."/>
            <person name="Scott J."/>
            <person name="Pierce K.A."/>
            <person name="Xavier R.J."/>
            <person name="Alm E.J."/>
        </authorList>
    </citation>
    <scope>NUCLEOTIDE SEQUENCE [LARGE SCALE GENOMIC DNA]</scope>
    <source>
        <strain evidence="2 3">BIOML-A10</strain>
    </source>
</reference>
<organism evidence="2 3">
    <name type="scientific">Bacteroides salyersiae</name>
    <dbReference type="NCBI Taxonomy" id="291644"/>
    <lineage>
        <taxon>Bacteria</taxon>
        <taxon>Pseudomonadati</taxon>
        <taxon>Bacteroidota</taxon>
        <taxon>Bacteroidia</taxon>
        <taxon>Bacteroidales</taxon>
        <taxon>Bacteroidaceae</taxon>
        <taxon>Bacteroides</taxon>
    </lineage>
</organism>
<evidence type="ECO:0000256" key="1">
    <source>
        <dbReference type="SAM" id="Phobius"/>
    </source>
</evidence>
<dbReference type="EMBL" id="VWMK01000005">
    <property type="protein sequence ID" value="KAA3767518.1"/>
    <property type="molecule type" value="Genomic_DNA"/>
</dbReference>